<reference evidence="2" key="1">
    <citation type="journal article" date="2023" name="Nat. Plants">
        <title>Single-cell RNA sequencing provides a high-resolution roadmap for understanding the multicellular compartmentation of specialized metabolism.</title>
        <authorList>
            <person name="Sun S."/>
            <person name="Shen X."/>
            <person name="Li Y."/>
            <person name="Li Y."/>
            <person name="Wang S."/>
            <person name="Li R."/>
            <person name="Zhang H."/>
            <person name="Shen G."/>
            <person name="Guo B."/>
            <person name="Wei J."/>
            <person name="Xu J."/>
            <person name="St-Pierre B."/>
            <person name="Chen S."/>
            <person name="Sun C."/>
        </authorList>
    </citation>
    <scope>NUCLEOTIDE SEQUENCE [LARGE SCALE GENOMIC DNA]</scope>
</reference>
<gene>
    <name evidence="1" type="ORF">M9H77_07286</name>
</gene>
<evidence type="ECO:0000313" key="2">
    <source>
        <dbReference type="Proteomes" id="UP001060085"/>
    </source>
</evidence>
<protein>
    <submittedName>
        <fullName evidence="1">Uncharacterized protein</fullName>
    </submittedName>
</protein>
<comment type="caution">
    <text evidence="1">The sequence shown here is derived from an EMBL/GenBank/DDBJ whole genome shotgun (WGS) entry which is preliminary data.</text>
</comment>
<keyword evidence="2" id="KW-1185">Reference proteome</keyword>
<dbReference type="Proteomes" id="UP001060085">
    <property type="component" value="Linkage Group LG02"/>
</dbReference>
<accession>A0ACC0BUJ3</accession>
<organism evidence="1 2">
    <name type="scientific">Catharanthus roseus</name>
    <name type="common">Madagascar periwinkle</name>
    <name type="synonym">Vinca rosea</name>
    <dbReference type="NCBI Taxonomy" id="4058"/>
    <lineage>
        <taxon>Eukaryota</taxon>
        <taxon>Viridiplantae</taxon>
        <taxon>Streptophyta</taxon>
        <taxon>Embryophyta</taxon>
        <taxon>Tracheophyta</taxon>
        <taxon>Spermatophyta</taxon>
        <taxon>Magnoliopsida</taxon>
        <taxon>eudicotyledons</taxon>
        <taxon>Gunneridae</taxon>
        <taxon>Pentapetalae</taxon>
        <taxon>asterids</taxon>
        <taxon>lamiids</taxon>
        <taxon>Gentianales</taxon>
        <taxon>Apocynaceae</taxon>
        <taxon>Rauvolfioideae</taxon>
        <taxon>Vinceae</taxon>
        <taxon>Catharanthinae</taxon>
        <taxon>Catharanthus</taxon>
    </lineage>
</organism>
<name>A0ACC0BUJ3_CATRO</name>
<dbReference type="EMBL" id="CM044702">
    <property type="protein sequence ID" value="KAI5676336.1"/>
    <property type="molecule type" value="Genomic_DNA"/>
</dbReference>
<evidence type="ECO:0000313" key="1">
    <source>
        <dbReference type="EMBL" id="KAI5676336.1"/>
    </source>
</evidence>
<proteinExistence type="predicted"/>
<sequence>MMIPEGGREIGNPPKGEFEDDIAELEETENPFHDLVISIRDEMRIVRLSNLEDAYQLALMAEELRGQFAVSLTRNPKGTATGFTRIDRGYSSAPYTANKSSQVRTNTASSSHCFNCGDTGHGYYSCLTRQINLAEVDEEDVYHKEPKYDQFDDETEEQEQPTICHCYNGLKCKDKWKT</sequence>